<dbReference type="Gene3D" id="3.40.1390.10">
    <property type="entry name" value="MurE/MurF, N-terminal domain"/>
    <property type="match status" value="1"/>
</dbReference>
<keyword evidence="5 7" id="KW-0131">Cell cycle</keyword>
<dbReference type="InterPro" id="IPR035911">
    <property type="entry name" value="MurE/MurF_N"/>
</dbReference>
<evidence type="ECO:0000256" key="2">
    <source>
        <dbReference type="ARBA" id="ARBA00022618"/>
    </source>
</evidence>
<dbReference type="InterPro" id="IPR036565">
    <property type="entry name" value="Mur-like_cat_sf"/>
</dbReference>
<feature type="binding site" evidence="7">
    <location>
        <position position="187"/>
    </location>
    <ligand>
        <name>UDP-N-acetyl-alpha-D-muramoyl-L-alanyl-D-glutamate</name>
        <dbReference type="ChEBI" id="CHEBI:83900"/>
    </ligand>
</feature>
<dbReference type="EMBL" id="JBANDC010000009">
    <property type="protein sequence ID" value="MEM4988676.1"/>
    <property type="molecule type" value="Genomic_DNA"/>
</dbReference>
<feature type="binding site" evidence="7">
    <location>
        <position position="30"/>
    </location>
    <ligand>
        <name>UDP-N-acetyl-alpha-D-muramoyl-L-alanyl-D-glutamate</name>
        <dbReference type="ChEBI" id="CHEBI:83900"/>
    </ligand>
</feature>
<keyword evidence="7" id="KW-0963">Cytoplasm</keyword>
<keyword evidence="6 7" id="KW-0961">Cell wall biogenesis/degradation</keyword>
<dbReference type="EC" id="6.3.2.13" evidence="7"/>
<proteinExistence type="inferred from homology"/>
<comment type="pathway">
    <text evidence="7 8">Cell wall biogenesis; peptidoglycan biosynthesis.</text>
</comment>
<feature type="binding site" evidence="7">
    <location>
        <position position="195"/>
    </location>
    <ligand>
        <name>UDP-N-acetyl-alpha-D-muramoyl-L-alanyl-D-glutamate</name>
        <dbReference type="ChEBI" id="CHEBI:83900"/>
    </ligand>
</feature>
<protein>
    <recommendedName>
        <fullName evidence="7">UDP-N-acetylmuramoyl-L-alanyl-D-glutamate--2,6-diaminopimelate ligase</fullName>
        <ecNumber evidence="7">6.3.2.13</ecNumber>
    </recommendedName>
    <alternativeName>
        <fullName evidence="7">Meso-A2pm-adding enzyme</fullName>
    </alternativeName>
    <alternativeName>
        <fullName evidence="7">Meso-diaminopimelate-adding enzyme</fullName>
    </alternativeName>
    <alternativeName>
        <fullName evidence="7">UDP-MurNAc-L-Ala-D-Glu:meso-diaminopimelate ligase</fullName>
    </alternativeName>
    <alternativeName>
        <fullName evidence="7">UDP-MurNAc-tripeptide synthetase</fullName>
    </alternativeName>
    <alternativeName>
        <fullName evidence="7">UDP-N-acetylmuramyl-tripeptide synthetase</fullName>
    </alternativeName>
</protein>
<sequence>MTKPKLQQLPEIQQWLDSVAPAGAELVSDSRKVKAGDVFFAYPGDAADGRAYIAQALENGACAVLYEKEKFAWDTTWRAPHRAVSGLKQLSGEIAHGYYGQADQGMLVVAVTGTNGKTSCSQWLGHALSHLGQATGVIGTLGTGIYTQGERGEFEETGNTTPDALLLQQTLNGMRRQGATALAIEASSIGLEQGRLNGLHVDIALFTNFTRDHLDYHGDEQHYEAAKRMLFDWPGLRHAVINLDDAMGLRLVKHLQQKQPAIPVIGYSCEELAAPTGVPAAGAPAAGAPVLRASAIRTNVNGTAFHVDSPFGSAQVKTQLVGQFNVSNALGILGVLLAKGVVWDAALNAIELLVAVPGRMQQFGGQDAPLIVIDYAHTPDALEKTLNTLRQVTQQRNGELWCVFGCGGDRDPGKRPQMGAVAERADHVIVTSDNPRSEEPAVIISQILAGMKAPQAAQALEDRAAAILWAVRHAAKADVVLLAGKGHETYQEIKGKKLPFLDADHTALALAARATMKGGNI</sequence>
<evidence type="ECO:0000259" key="9">
    <source>
        <dbReference type="Pfam" id="PF01225"/>
    </source>
</evidence>
<feature type="domain" description="Mur ligase C-terminal" evidence="10">
    <location>
        <begin position="358"/>
        <end position="486"/>
    </location>
</feature>
<keyword evidence="13" id="KW-1185">Reference proteome</keyword>
<comment type="function">
    <text evidence="7">Catalyzes the addition of meso-diaminopimelic acid to the nucleotide precursor UDP-N-acetylmuramoyl-L-alanyl-D-glutamate (UMAG) in the biosynthesis of bacterial cell-wall peptidoglycan.</text>
</comment>
<comment type="similarity">
    <text evidence="1 7">Belongs to the MurCDEF family. MurE subfamily.</text>
</comment>
<dbReference type="NCBIfam" id="TIGR01085">
    <property type="entry name" value="murE"/>
    <property type="match status" value="1"/>
</dbReference>
<feature type="binding site" evidence="7">
    <location>
        <begin position="113"/>
        <end position="119"/>
    </location>
    <ligand>
        <name>ATP</name>
        <dbReference type="ChEBI" id="CHEBI:30616"/>
    </ligand>
</feature>
<dbReference type="InterPro" id="IPR000713">
    <property type="entry name" value="Mur_ligase_N"/>
</dbReference>
<feature type="binding site" evidence="7">
    <location>
        <position position="410"/>
    </location>
    <ligand>
        <name>meso-2,6-diaminopimelate</name>
        <dbReference type="ChEBI" id="CHEBI:57791"/>
    </ligand>
</feature>
<keyword evidence="7 12" id="KW-0436">Ligase</keyword>
<reference evidence="12 13" key="1">
    <citation type="submission" date="2024-02" db="EMBL/GenBank/DDBJ databases">
        <title>Draft genome sequence of Collimonas sp. strain H4R21, an effective mineral-weathering bacterial strain isolated from the beech rhizosphere.</title>
        <authorList>
            <person name="Morin E."/>
            <person name="Uroz S."/>
            <person name="Leveau J.H.J."/>
            <person name="Kumar R."/>
            <person name="Rey M.W."/>
            <person name="Pham J."/>
        </authorList>
    </citation>
    <scope>NUCLEOTIDE SEQUENCE [LARGE SCALE GENOMIC DNA]</scope>
    <source>
        <strain evidence="12 13">H4R21</strain>
    </source>
</reference>
<evidence type="ECO:0000256" key="6">
    <source>
        <dbReference type="ARBA" id="ARBA00023316"/>
    </source>
</evidence>
<evidence type="ECO:0000256" key="4">
    <source>
        <dbReference type="ARBA" id="ARBA00022984"/>
    </source>
</evidence>
<feature type="domain" description="Mur ligase central" evidence="11">
    <location>
        <begin position="111"/>
        <end position="334"/>
    </location>
</feature>
<dbReference type="Gene3D" id="3.90.190.20">
    <property type="entry name" value="Mur ligase, C-terminal domain"/>
    <property type="match status" value="1"/>
</dbReference>
<keyword evidence="7" id="KW-0547">Nucleotide-binding</keyword>
<evidence type="ECO:0000259" key="11">
    <source>
        <dbReference type="Pfam" id="PF08245"/>
    </source>
</evidence>
<feature type="binding site" evidence="7">
    <location>
        <begin position="433"/>
        <end position="436"/>
    </location>
    <ligand>
        <name>meso-2,6-diaminopimelate</name>
        <dbReference type="ChEBI" id="CHEBI:57791"/>
    </ligand>
</feature>
<feature type="binding site" evidence="7">
    <location>
        <position position="488"/>
    </location>
    <ligand>
        <name>meso-2,6-diaminopimelate</name>
        <dbReference type="ChEBI" id="CHEBI:57791"/>
    </ligand>
</feature>
<evidence type="ECO:0000259" key="10">
    <source>
        <dbReference type="Pfam" id="PF02875"/>
    </source>
</evidence>
<dbReference type="Pfam" id="PF08245">
    <property type="entry name" value="Mur_ligase_M"/>
    <property type="match status" value="1"/>
</dbReference>
<comment type="catalytic activity">
    <reaction evidence="7">
        <text>UDP-N-acetyl-alpha-D-muramoyl-L-alanyl-D-glutamate + meso-2,6-diaminopimelate + ATP = UDP-N-acetyl-alpha-D-muramoyl-L-alanyl-gamma-D-glutamyl-meso-2,6-diaminopimelate + ADP + phosphate + H(+)</text>
        <dbReference type="Rhea" id="RHEA:23676"/>
        <dbReference type="ChEBI" id="CHEBI:15378"/>
        <dbReference type="ChEBI" id="CHEBI:30616"/>
        <dbReference type="ChEBI" id="CHEBI:43474"/>
        <dbReference type="ChEBI" id="CHEBI:57791"/>
        <dbReference type="ChEBI" id="CHEBI:83900"/>
        <dbReference type="ChEBI" id="CHEBI:83905"/>
        <dbReference type="ChEBI" id="CHEBI:456216"/>
        <dbReference type="EC" id="6.3.2.13"/>
    </reaction>
</comment>
<comment type="subcellular location">
    <subcellularLocation>
        <location evidence="7 8">Cytoplasm</location>
    </subcellularLocation>
</comment>
<organism evidence="12 13">
    <name type="scientific">Collimonas rhizosphaerae</name>
    <dbReference type="NCBI Taxonomy" id="3126357"/>
    <lineage>
        <taxon>Bacteria</taxon>
        <taxon>Pseudomonadati</taxon>
        <taxon>Pseudomonadota</taxon>
        <taxon>Betaproteobacteria</taxon>
        <taxon>Burkholderiales</taxon>
        <taxon>Oxalobacteraceae</taxon>
        <taxon>Collimonas</taxon>
    </lineage>
</organism>
<feature type="modified residue" description="N6-carboxylysine" evidence="7">
    <location>
        <position position="227"/>
    </location>
</feature>
<comment type="caution">
    <text evidence="12">The sequence shown here is derived from an EMBL/GenBank/DDBJ whole genome shotgun (WGS) entry which is preliminary data.</text>
</comment>
<evidence type="ECO:0000256" key="7">
    <source>
        <dbReference type="HAMAP-Rule" id="MF_00208"/>
    </source>
</evidence>
<dbReference type="HAMAP" id="MF_00208">
    <property type="entry name" value="MurE"/>
    <property type="match status" value="1"/>
</dbReference>
<feature type="binding site" evidence="7">
    <location>
        <position position="159"/>
    </location>
    <ligand>
        <name>UDP-N-acetyl-alpha-D-muramoyl-L-alanyl-D-glutamate</name>
        <dbReference type="ChEBI" id="CHEBI:83900"/>
    </ligand>
</feature>
<dbReference type="SUPFAM" id="SSF53623">
    <property type="entry name" value="MurD-like peptide ligases, catalytic domain"/>
    <property type="match status" value="1"/>
</dbReference>
<dbReference type="GO" id="GO:0008765">
    <property type="term" value="F:UDP-N-acetylmuramoylalanyl-D-glutamate-2,6-diaminopimelate ligase activity"/>
    <property type="evidence" value="ECO:0007669"/>
    <property type="project" value="UniProtKB-EC"/>
</dbReference>
<evidence type="ECO:0000256" key="5">
    <source>
        <dbReference type="ARBA" id="ARBA00023306"/>
    </source>
</evidence>
<dbReference type="NCBIfam" id="NF001126">
    <property type="entry name" value="PRK00139.1-4"/>
    <property type="match status" value="1"/>
</dbReference>
<dbReference type="InterPro" id="IPR036615">
    <property type="entry name" value="Mur_ligase_C_dom_sf"/>
</dbReference>
<evidence type="ECO:0000313" key="12">
    <source>
        <dbReference type="EMBL" id="MEM4988676.1"/>
    </source>
</evidence>
<feature type="binding site" evidence="7">
    <location>
        <position position="193"/>
    </location>
    <ligand>
        <name>UDP-N-acetyl-alpha-D-muramoyl-L-alanyl-D-glutamate</name>
        <dbReference type="ChEBI" id="CHEBI:83900"/>
    </ligand>
</feature>
<name>A0ABU9PXG6_9BURK</name>
<keyword evidence="2 7" id="KW-0132">Cell division</keyword>
<gene>
    <name evidence="7" type="primary">murE</name>
    <name evidence="12" type="ORF">V8G57_14880</name>
</gene>
<evidence type="ECO:0000256" key="8">
    <source>
        <dbReference type="RuleBase" id="RU004135"/>
    </source>
</evidence>
<comment type="PTM">
    <text evidence="7">Carboxylation is probably crucial for Mg(2+) binding and, consequently, for the gamma-phosphate positioning of ATP.</text>
</comment>
<dbReference type="InterPro" id="IPR005761">
    <property type="entry name" value="UDP-N-AcMur-Glu-dNH2Pim_ligase"/>
</dbReference>
<feature type="binding site" evidence="7">
    <location>
        <begin position="160"/>
        <end position="161"/>
    </location>
    <ligand>
        <name>UDP-N-acetyl-alpha-D-muramoyl-L-alanyl-D-glutamate</name>
        <dbReference type="ChEBI" id="CHEBI:83900"/>
    </ligand>
</feature>
<comment type="cofactor">
    <cofactor evidence="7">
        <name>Mg(2+)</name>
        <dbReference type="ChEBI" id="CHEBI:18420"/>
    </cofactor>
</comment>
<evidence type="ECO:0000313" key="13">
    <source>
        <dbReference type="Proteomes" id="UP001495910"/>
    </source>
</evidence>
<feature type="short sequence motif" description="Meso-diaminopimelate recognition motif" evidence="7">
    <location>
        <begin position="433"/>
        <end position="436"/>
    </location>
</feature>
<dbReference type="Gene3D" id="3.40.1190.10">
    <property type="entry name" value="Mur-like, catalytic domain"/>
    <property type="match status" value="1"/>
</dbReference>
<feature type="binding site" evidence="7">
    <location>
        <position position="484"/>
    </location>
    <ligand>
        <name>meso-2,6-diaminopimelate</name>
        <dbReference type="ChEBI" id="CHEBI:57791"/>
    </ligand>
</feature>
<accession>A0ABU9PXG6</accession>
<dbReference type="SUPFAM" id="SSF63418">
    <property type="entry name" value="MurE/MurF N-terminal domain"/>
    <property type="match status" value="1"/>
</dbReference>
<keyword evidence="4 7" id="KW-0573">Peptidoglycan synthesis</keyword>
<evidence type="ECO:0000256" key="3">
    <source>
        <dbReference type="ARBA" id="ARBA00022960"/>
    </source>
</evidence>
<dbReference type="SUPFAM" id="SSF53244">
    <property type="entry name" value="MurD-like peptide ligases, peptide-binding domain"/>
    <property type="match status" value="1"/>
</dbReference>
<keyword evidence="7" id="KW-0067">ATP-binding</keyword>
<dbReference type="Proteomes" id="UP001495910">
    <property type="component" value="Unassembled WGS sequence"/>
</dbReference>
<comment type="caution">
    <text evidence="7">Lacks conserved residue(s) required for the propagation of feature annotation.</text>
</comment>
<keyword evidence="7" id="KW-0460">Magnesium</keyword>
<dbReference type="Pfam" id="PF02875">
    <property type="entry name" value="Mur_ligase_C"/>
    <property type="match status" value="1"/>
</dbReference>
<evidence type="ECO:0000256" key="1">
    <source>
        <dbReference type="ARBA" id="ARBA00005898"/>
    </source>
</evidence>
<keyword evidence="3 7" id="KW-0133">Cell shape</keyword>
<feature type="domain" description="Mur ligase N-terminal catalytic" evidence="9">
    <location>
        <begin position="28"/>
        <end position="95"/>
    </location>
</feature>
<dbReference type="PANTHER" id="PTHR23135">
    <property type="entry name" value="MUR LIGASE FAMILY MEMBER"/>
    <property type="match status" value="1"/>
</dbReference>
<dbReference type="InterPro" id="IPR013221">
    <property type="entry name" value="Mur_ligase_cen"/>
</dbReference>
<dbReference type="PANTHER" id="PTHR23135:SF4">
    <property type="entry name" value="UDP-N-ACETYLMURAMOYL-L-ALANYL-D-GLUTAMATE--2,6-DIAMINOPIMELATE LIGASE MURE HOMOLOG, CHLOROPLASTIC"/>
    <property type="match status" value="1"/>
</dbReference>
<dbReference type="RefSeq" id="WP_342830035.1">
    <property type="nucleotide sequence ID" value="NZ_JBANDC010000009.1"/>
</dbReference>
<dbReference type="InterPro" id="IPR004101">
    <property type="entry name" value="Mur_ligase_C"/>
</dbReference>
<dbReference type="Pfam" id="PF01225">
    <property type="entry name" value="Mur_ligase"/>
    <property type="match status" value="1"/>
</dbReference>